<keyword evidence="6 7" id="KW-0665">Pyrimidine biosynthesis</keyword>
<dbReference type="PANTHER" id="PTHR19278">
    <property type="entry name" value="OROTATE PHOSPHORIBOSYLTRANSFERASE"/>
    <property type="match status" value="1"/>
</dbReference>
<feature type="binding site" evidence="7">
    <location>
        <position position="104"/>
    </location>
    <ligand>
        <name>5-phospho-alpha-D-ribose 1-diphosphate</name>
        <dbReference type="ChEBI" id="CHEBI:58017"/>
        <note>ligand shared between dimeric partners</note>
    </ligand>
</feature>
<name>A0A9D0YNH0_AQUAO</name>
<evidence type="ECO:0000256" key="5">
    <source>
        <dbReference type="ARBA" id="ARBA00022842"/>
    </source>
</evidence>
<feature type="binding site" evidence="7">
    <location>
        <position position="102"/>
    </location>
    <ligand>
        <name>5-phospho-alpha-D-ribose 1-diphosphate</name>
        <dbReference type="ChEBI" id="CHEBI:58017"/>
        <note>ligand shared between dimeric partners</note>
    </ligand>
</feature>
<comment type="pathway">
    <text evidence="1 7">Pyrimidine metabolism; UMP biosynthesis via de novo pathway; UMP from orotate: step 1/2.</text>
</comment>
<dbReference type="AlphaFoldDB" id="A0A9D0YNH0"/>
<accession>A0A9D0YNH0</accession>
<dbReference type="SUPFAM" id="SSF53271">
    <property type="entry name" value="PRTase-like"/>
    <property type="match status" value="1"/>
</dbReference>
<dbReference type="InterPro" id="IPR004467">
    <property type="entry name" value="Or_phspho_trans_dom"/>
</dbReference>
<evidence type="ECO:0000256" key="2">
    <source>
        <dbReference type="ARBA" id="ARBA00011971"/>
    </source>
</evidence>
<evidence type="ECO:0000256" key="3">
    <source>
        <dbReference type="ARBA" id="ARBA00022676"/>
    </source>
</evidence>
<evidence type="ECO:0000256" key="7">
    <source>
        <dbReference type="HAMAP-Rule" id="MF_01208"/>
    </source>
</evidence>
<feature type="binding site" evidence="7">
    <location>
        <position position="156"/>
    </location>
    <ligand>
        <name>orotate</name>
        <dbReference type="ChEBI" id="CHEBI:30839"/>
    </ligand>
</feature>
<dbReference type="EMBL" id="DQVE01000001">
    <property type="protein sequence ID" value="HIP97756.1"/>
    <property type="molecule type" value="Genomic_DNA"/>
</dbReference>
<comment type="similarity">
    <text evidence="7">Belongs to the purine/pyrimidine phosphoribosyltransferase family. PyrE subfamily.</text>
</comment>
<evidence type="ECO:0000259" key="8">
    <source>
        <dbReference type="Pfam" id="PF00156"/>
    </source>
</evidence>
<dbReference type="NCBIfam" id="TIGR00336">
    <property type="entry name" value="pyrE"/>
    <property type="match status" value="1"/>
</dbReference>
<comment type="function">
    <text evidence="7">Catalyzes the transfer of a ribosyl phosphate group from 5-phosphoribose 1-diphosphate to orotate, leading to the formation of orotidine monophosphate (OMP).</text>
</comment>
<dbReference type="InterPro" id="IPR023031">
    <property type="entry name" value="OPRT"/>
</dbReference>
<proteinExistence type="inferred from homology"/>
<dbReference type="CDD" id="cd06223">
    <property type="entry name" value="PRTases_typeI"/>
    <property type="match status" value="1"/>
</dbReference>
<comment type="caution">
    <text evidence="7">Lacks conserved residue(s) required for the propagation of feature annotation.</text>
</comment>
<evidence type="ECO:0000256" key="6">
    <source>
        <dbReference type="ARBA" id="ARBA00022975"/>
    </source>
</evidence>
<keyword evidence="3 7" id="KW-0328">Glycosyltransferase</keyword>
<dbReference type="FunFam" id="3.40.50.2020:FF:000029">
    <property type="entry name" value="Orotate phosphoribosyltransferase"/>
    <property type="match status" value="1"/>
</dbReference>
<reference evidence="9" key="1">
    <citation type="journal article" date="2020" name="ISME J.">
        <title>Gammaproteobacteria mediating utilization of methyl-, sulfur- and petroleum organic compounds in deep ocean hydrothermal plumes.</title>
        <authorList>
            <person name="Zhou Z."/>
            <person name="Liu Y."/>
            <person name="Pan J."/>
            <person name="Cron B.R."/>
            <person name="Toner B.M."/>
            <person name="Anantharaman K."/>
            <person name="Breier J.A."/>
            <person name="Dick G.J."/>
            <person name="Li M."/>
        </authorList>
    </citation>
    <scope>NUCLEOTIDE SEQUENCE</scope>
    <source>
        <strain evidence="9">SZUA-1501</strain>
    </source>
</reference>
<organism evidence="9 10">
    <name type="scientific">Aquifex aeolicus</name>
    <dbReference type="NCBI Taxonomy" id="63363"/>
    <lineage>
        <taxon>Bacteria</taxon>
        <taxon>Pseudomonadati</taxon>
        <taxon>Aquificota</taxon>
        <taxon>Aquificia</taxon>
        <taxon>Aquificales</taxon>
        <taxon>Aquificaceae</taxon>
        <taxon>Aquifex</taxon>
    </lineage>
</organism>
<keyword evidence="5 7" id="KW-0460">Magnesium</keyword>
<dbReference type="Pfam" id="PF00156">
    <property type="entry name" value="Pribosyltran"/>
    <property type="match status" value="1"/>
</dbReference>
<sequence length="185" mass="20645">MEVKERLYRLIKEKSLKIADKPIFKLSSGRLSRYYLDLKRVTLDPEGGYLIGHLLLEMVKPLKITAIGGLTLGADPIAYAVSLISYQKGEPIKPFIVRKEPKGHGTKRWIEGNVQPGEKVVVVEDVVTTAASALKAVKVCRDYGLEVVAVCTIVDRNEGGREKVEKEGLKLHSLFTIADFLNRRD</sequence>
<evidence type="ECO:0000256" key="4">
    <source>
        <dbReference type="ARBA" id="ARBA00022679"/>
    </source>
</evidence>
<dbReference type="GO" id="GO:0019856">
    <property type="term" value="P:pyrimidine nucleobase biosynthetic process"/>
    <property type="evidence" value="ECO:0007669"/>
    <property type="project" value="TreeGrafter"/>
</dbReference>
<dbReference type="GO" id="GO:0000287">
    <property type="term" value="F:magnesium ion binding"/>
    <property type="evidence" value="ECO:0007669"/>
    <property type="project" value="UniProtKB-UniRule"/>
</dbReference>
<comment type="catalytic activity">
    <reaction evidence="7">
        <text>orotidine 5'-phosphate + diphosphate = orotate + 5-phospho-alpha-D-ribose 1-diphosphate</text>
        <dbReference type="Rhea" id="RHEA:10380"/>
        <dbReference type="ChEBI" id="CHEBI:30839"/>
        <dbReference type="ChEBI" id="CHEBI:33019"/>
        <dbReference type="ChEBI" id="CHEBI:57538"/>
        <dbReference type="ChEBI" id="CHEBI:58017"/>
        <dbReference type="EC" id="2.4.2.10"/>
    </reaction>
</comment>
<dbReference type="HAMAP" id="MF_01208">
    <property type="entry name" value="PyrE"/>
    <property type="match status" value="1"/>
</dbReference>
<gene>
    <name evidence="7 9" type="primary">pyrE</name>
    <name evidence="9" type="ORF">EYH37_00070</name>
</gene>
<protein>
    <recommendedName>
        <fullName evidence="2 7">Orotate phosphoribosyltransferase</fullName>
        <shortName evidence="7">OPRT</shortName>
        <shortName evidence="7">OPRTase</shortName>
        <ecNumber evidence="2 7">2.4.2.10</ecNumber>
    </recommendedName>
</protein>
<dbReference type="Gene3D" id="3.40.50.2020">
    <property type="match status" value="1"/>
</dbReference>
<comment type="subunit">
    <text evidence="7">Homodimer.</text>
</comment>
<dbReference type="Proteomes" id="UP000606463">
    <property type="component" value="Unassembled WGS sequence"/>
</dbReference>
<evidence type="ECO:0000256" key="1">
    <source>
        <dbReference type="ARBA" id="ARBA00004889"/>
    </source>
</evidence>
<dbReference type="InterPro" id="IPR029057">
    <property type="entry name" value="PRTase-like"/>
</dbReference>
<dbReference type="GO" id="GO:0044205">
    <property type="term" value="P:'de novo' UMP biosynthetic process"/>
    <property type="evidence" value="ECO:0007669"/>
    <property type="project" value="UniProtKB-UniRule"/>
</dbReference>
<comment type="cofactor">
    <cofactor evidence="7">
        <name>Mg(2+)</name>
        <dbReference type="ChEBI" id="CHEBI:18420"/>
    </cofactor>
</comment>
<feature type="binding site" evidence="7">
    <location>
        <position position="98"/>
    </location>
    <ligand>
        <name>5-phospho-alpha-D-ribose 1-diphosphate</name>
        <dbReference type="ChEBI" id="CHEBI:58017"/>
        <note>ligand shared between dimeric partners</note>
    </ligand>
</feature>
<feature type="binding site" description="in other chain" evidence="7">
    <location>
        <begin position="124"/>
        <end position="132"/>
    </location>
    <ligand>
        <name>5-phospho-alpha-D-ribose 1-diphosphate</name>
        <dbReference type="ChEBI" id="CHEBI:58017"/>
        <note>ligand shared between dimeric partners</note>
    </ligand>
</feature>
<dbReference type="PANTHER" id="PTHR19278:SF9">
    <property type="entry name" value="URIDINE 5'-MONOPHOSPHATE SYNTHASE"/>
    <property type="match status" value="1"/>
</dbReference>
<evidence type="ECO:0000313" key="9">
    <source>
        <dbReference type="EMBL" id="HIP97756.1"/>
    </source>
</evidence>
<keyword evidence="4 7" id="KW-0808">Transferase</keyword>
<evidence type="ECO:0000313" key="10">
    <source>
        <dbReference type="Proteomes" id="UP000606463"/>
    </source>
</evidence>
<feature type="binding site" description="in other chain" evidence="7">
    <location>
        <position position="99"/>
    </location>
    <ligand>
        <name>5-phospho-alpha-D-ribose 1-diphosphate</name>
        <dbReference type="ChEBI" id="CHEBI:58017"/>
        <note>ligand shared between dimeric partners</note>
    </ligand>
</feature>
<dbReference type="EC" id="2.4.2.10" evidence="2 7"/>
<comment type="caution">
    <text evidence="9">The sequence shown here is derived from an EMBL/GenBank/DDBJ whole genome shotgun (WGS) entry which is preliminary data.</text>
</comment>
<dbReference type="GO" id="GO:0004588">
    <property type="term" value="F:orotate phosphoribosyltransferase activity"/>
    <property type="evidence" value="ECO:0007669"/>
    <property type="project" value="UniProtKB-UniRule"/>
</dbReference>
<feature type="binding site" evidence="7">
    <location>
        <position position="128"/>
    </location>
    <ligand>
        <name>orotate</name>
        <dbReference type="ChEBI" id="CHEBI:30839"/>
    </ligand>
</feature>
<dbReference type="InterPro" id="IPR000836">
    <property type="entry name" value="PRTase_dom"/>
</dbReference>
<feature type="domain" description="Phosphoribosyltransferase" evidence="8">
    <location>
        <begin position="114"/>
        <end position="166"/>
    </location>
</feature>